<dbReference type="EMBL" id="JAGIOA010000001">
    <property type="protein sequence ID" value="MBP2379992.1"/>
    <property type="molecule type" value="Genomic_DNA"/>
</dbReference>
<evidence type="ECO:0000313" key="1">
    <source>
        <dbReference type="EMBL" id="MBP2379992.1"/>
    </source>
</evidence>
<sequence>MSTGHALRILFESRGFEGVVTVDTATSENISQTGLGTLLTNVPHERLVGYPIMTASVEYTGPGYNAVFAWVQFVEMIPADGSRSTAFLDNMPSLNQQIPFSSFGFLPTLFDAPANPNAPDLQWRADSYLVRFSVHEPRVITPIAGFQWGYDLCEGKPAVVHATCLPRQDMLRWTNSLPGLLGGWDVTLAPDSD</sequence>
<name>A0ABS4WUV2_9MICO</name>
<dbReference type="Proteomes" id="UP000703720">
    <property type="component" value="Unassembled WGS sequence"/>
</dbReference>
<proteinExistence type="predicted"/>
<evidence type="ECO:0000313" key="2">
    <source>
        <dbReference type="Proteomes" id="UP000703720"/>
    </source>
</evidence>
<keyword evidence="2" id="KW-1185">Reference proteome</keyword>
<comment type="caution">
    <text evidence="1">The sequence shown here is derived from an EMBL/GenBank/DDBJ whole genome shotgun (WGS) entry which is preliminary data.</text>
</comment>
<dbReference type="RefSeq" id="WP_210098976.1">
    <property type="nucleotide sequence ID" value="NZ_BAAAIO010000002.1"/>
</dbReference>
<organism evidence="1 2">
    <name type="scientific">Microbacterium phyllosphaerae</name>
    <dbReference type="NCBI Taxonomy" id="124798"/>
    <lineage>
        <taxon>Bacteria</taxon>
        <taxon>Bacillati</taxon>
        <taxon>Actinomycetota</taxon>
        <taxon>Actinomycetes</taxon>
        <taxon>Micrococcales</taxon>
        <taxon>Microbacteriaceae</taxon>
        <taxon>Microbacterium</taxon>
    </lineage>
</organism>
<accession>A0ABS4WUV2</accession>
<reference evidence="1 2" key="1">
    <citation type="submission" date="2021-03" db="EMBL/GenBank/DDBJ databases">
        <title>Sequencing the genomes of 1000 actinobacteria strains.</title>
        <authorList>
            <person name="Klenk H.-P."/>
        </authorList>
    </citation>
    <scope>NUCLEOTIDE SEQUENCE [LARGE SCALE GENOMIC DNA]</scope>
    <source>
        <strain evidence="1 2">DSM 13468</strain>
    </source>
</reference>
<protein>
    <submittedName>
        <fullName evidence="1">Uncharacterized protein</fullName>
    </submittedName>
</protein>
<gene>
    <name evidence="1" type="ORF">JOF42_003487</name>
</gene>